<dbReference type="InterPro" id="IPR049326">
    <property type="entry name" value="Rhodopsin_dom_fungi"/>
</dbReference>
<proteinExistence type="inferred from homology"/>
<evidence type="ECO:0000256" key="1">
    <source>
        <dbReference type="ARBA" id="ARBA00004141"/>
    </source>
</evidence>
<dbReference type="PANTHER" id="PTHR33048:SF158">
    <property type="entry name" value="MEMBRANE PROTEIN PTH11-LIKE, PUTATIVE-RELATED"/>
    <property type="match status" value="1"/>
</dbReference>
<protein>
    <recommendedName>
        <fullName evidence="8">Rhodopsin domain-containing protein</fullName>
    </recommendedName>
</protein>
<keyword evidence="3 7" id="KW-1133">Transmembrane helix</keyword>
<feature type="transmembrane region" description="Helical" evidence="7">
    <location>
        <begin position="26"/>
        <end position="49"/>
    </location>
</feature>
<dbReference type="InterPro" id="IPR052337">
    <property type="entry name" value="SAT4-like"/>
</dbReference>
<dbReference type="PANTHER" id="PTHR33048">
    <property type="entry name" value="PTH11-LIKE INTEGRAL MEMBRANE PROTEIN (AFU_ORTHOLOGUE AFUA_5G11245)"/>
    <property type="match status" value="1"/>
</dbReference>
<evidence type="ECO:0000259" key="8">
    <source>
        <dbReference type="Pfam" id="PF20684"/>
    </source>
</evidence>
<evidence type="ECO:0000256" key="4">
    <source>
        <dbReference type="ARBA" id="ARBA00023136"/>
    </source>
</evidence>
<evidence type="ECO:0000256" key="7">
    <source>
        <dbReference type="SAM" id="Phobius"/>
    </source>
</evidence>
<dbReference type="OrthoDB" id="4682787at2759"/>
<feature type="region of interest" description="Disordered" evidence="6">
    <location>
        <begin position="369"/>
        <end position="393"/>
    </location>
</feature>
<feature type="transmembrane region" description="Helical" evidence="7">
    <location>
        <begin position="256"/>
        <end position="280"/>
    </location>
</feature>
<dbReference type="AlphaFoldDB" id="A0A0F0IK33"/>
<comment type="caution">
    <text evidence="9">The sequence shown here is derived from an EMBL/GenBank/DDBJ whole genome shotgun (WGS) entry which is preliminary data.</text>
</comment>
<evidence type="ECO:0000256" key="2">
    <source>
        <dbReference type="ARBA" id="ARBA00022692"/>
    </source>
</evidence>
<comment type="similarity">
    <text evidence="5">Belongs to the SAT4 family.</text>
</comment>
<gene>
    <name evidence="9" type="ORF">P875_00108659</name>
</gene>
<dbReference type="GO" id="GO:0016020">
    <property type="term" value="C:membrane"/>
    <property type="evidence" value="ECO:0007669"/>
    <property type="project" value="UniProtKB-SubCell"/>
</dbReference>
<organism evidence="9 10">
    <name type="scientific">Aspergillus parasiticus (strain ATCC 56775 / NRRL 5862 / SRRC 143 / SU-1)</name>
    <dbReference type="NCBI Taxonomy" id="1403190"/>
    <lineage>
        <taxon>Eukaryota</taxon>
        <taxon>Fungi</taxon>
        <taxon>Dikarya</taxon>
        <taxon>Ascomycota</taxon>
        <taxon>Pezizomycotina</taxon>
        <taxon>Eurotiomycetes</taxon>
        <taxon>Eurotiomycetidae</taxon>
        <taxon>Eurotiales</taxon>
        <taxon>Aspergillaceae</taxon>
        <taxon>Aspergillus</taxon>
        <taxon>Aspergillus subgen. Circumdati</taxon>
    </lineage>
</organism>
<evidence type="ECO:0000313" key="10">
    <source>
        <dbReference type="Proteomes" id="UP000033540"/>
    </source>
</evidence>
<feature type="transmembrane region" description="Helical" evidence="7">
    <location>
        <begin position="104"/>
        <end position="129"/>
    </location>
</feature>
<feature type="transmembrane region" description="Helical" evidence="7">
    <location>
        <begin position="141"/>
        <end position="167"/>
    </location>
</feature>
<feature type="domain" description="Rhodopsin" evidence="8">
    <location>
        <begin position="45"/>
        <end position="286"/>
    </location>
</feature>
<comment type="subcellular location">
    <subcellularLocation>
        <location evidence="1">Membrane</location>
        <topology evidence="1">Multi-pass membrane protein</topology>
    </subcellularLocation>
</comment>
<dbReference type="EMBL" id="JZEE01000149">
    <property type="protein sequence ID" value="KJK68050.1"/>
    <property type="molecule type" value="Genomic_DNA"/>
</dbReference>
<feature type="transmembrane region" description="Helical" evidence="7">
    <location>
        <begin position="224"/>
        <end position="244"/>
    </location>
</feature>
<keyword evidence="2 7" id="KW-0812">Transmembrane</keyword>
<keyword evidence="4 7" id="KW-0472">Membrane</keyword>
<sequence>MDLDGPAHPPPDGVTPNFDNPTNRNALAIGVLAACVAVTTICFFMRIYARVYLLRKIQLEEILVVLAYGCYWGPAYTAFAMVKMPGYFVHQWDVRLRDFMPTNYYVFIFGVCYSFVLPFLKIAILVEWCRLLAPQGLRSRTVFWWGCMATIGIQVIAGVAIVLTLNLQCIPHKAIYDLTVPGKCIDLYKIQLTSASIHLTCDVIMLLLPQPVIWTLKMTWRKRLGVSFVFSLGVLACASAALRLDTIVMYRNATDPLYSLAPVVLCSMAEMTCGFFIFCLRCIPKIITETGAIRKIKRVLGMKTTTNKPSGYSENYGTGMSAYGSSSYKMSNNIRREKQKGSESMEYLHESILEAGGIIRTTHITVTKESRAASGDESKEAACPYISRTHNVE</sequence>
<reference evidence="9 10" key="1">
    <citation type="submission" date="2015-02" db="EMBL/GenBank/DDBJ databases">
        <title>Draft genome sequence of Aspergillus parasiticus SU-1.</title>
        <authorList>
            <person name="Yu J."/>
            <person name="Fedorova N."/>
            <person name="Yin Y."/>
            <person name="Losada L."/>
            <person name="Zafar N."/>
            <person name="Taujale R."/>
            <person name="Ehrlich K.C."/>
            <person name="Bhatnagar D."/>
            <person name="Cleveland T.E."/>
            <person name="Bennett J.W."/>
            <person name="Nierman W.C."/>
        </authorList>
    </citation>
    <scope>NUCLEOTIDE SEQUENCE [LARGE SCALE GENOMIC DNA]</scope>
    <source>
        <strain evidence="10">ATCC 56775 / NRRL 5862 / SRRC 143 / SU-1</strain>
    </source>
</reference>
<dbReference type="Proteomes" id="UP000033540">
    <property type="component" value="Unassembled WGS sequence"/>
</dbReference>
<dbReference type="STRING" id="1403190.A0A0F0IK33"/>
<evidence type="ECO:0000313" key="9">
    <source>
        <dbReference type="EMBL" id="KJK68050.1"/>
    </source>
</evidence>
<dbReference type="Pfam" id="PF20684">
    <property type="entry name" value="Fung_rhodopsin"/>
    <property type="match status" value="1"/>
</dbReference>
<feature type="compositionally biased region" description="Basic and acidic residues" evidence="6">
    <location>
        <begin position="369"/>
        <end position="380"/>
    </location>
</feature>
<accession>A0A0F0IK33</accession>
<evidence type="ECO:0000256" key="3">
    <source>
        <dbReference type="ARBA" id="ARBA00022989"/>
    </source>
</evidence>
<name>A0A0F0IK33_ASPPU</name>
<evidence type="ECO:0000256" key="6">
    <source>
        <dbReference type="SAM" id="MobiDB-lite"/>
    </source>
</evidence>
<evidence type="ECO:0000256" key="5">
    <source>
        <dbReference type="ARBA" id="ARBA00038359"/>
    </source>
</evidence>